<dbReference type="PANTHER" id="PTHR39428:SF3">
    <property type="entry name" value="DEAZAFLAVIN-DEPENDENT NITROREDUCTASE"/>
    <property type="match status" value="1"/>
</dbReference>
<dbReference type="AlphaFoldDB" id="A0A1M7N747"/>
<protein>
    <submittedName>
        <fullName evidence="3">Deazaflavin-dependent oxidoreductase, nitroreductase family</fullName>
    </submittedName>
</protein>
<dbReference type="InterPro" id="IPR004378">
    <property type="entry name" value="F420H2_quin_Rdtase"/>
</dbReference>
<dbReference type="PANTHER" id="PTHR39428">
    <property type="entry name" value="F420H(2)-DEPENDENT QUINONE REDUCTASE RV1261C"/>
    <property type="match status" value="1"/>
</dbReference>
<organism evidence="3 4">
    <name type="scientific">Cryptosporangium aurantiacum</name>
    <dbReference type="NCBI Taxonomy" id="134849"/>
    <lineage>
        <taxon>Bacteria</taxon>
        <taxon>Bacillati</taxon>
        <taxon>Actinomycetota</taxon>
        <taxon>Actinomycetes</taxon>
        <taxon>Cryptosporangiales</taxon>
        <taxon>Cryptosporangiaceae</taxon>
        <taxon>Cryptosporangium</taxon>
    </lineage>
</organism>
<proteinExistence type="inferred from homology"/>
<evidence type="ECO:0000313" key="3">
    <source>
        <dbReference type="EMBL" id="SHM99309.1"/>
    </source>
</evidence>
<evidence type="ECO:0000256" key="1">
    <source>
        <dbReference type="ARBA" id="ARBA00008710"/>
    </source>
</evidence>
<keyword evidence="4" id="KW-1185">Reference proteome</keyword>
<dbReference type="EMBL" id="FRCS01000002">
    <property type="protein sequence ID" value="SHM99309.1"/>
    <property type="molecule type" value="Genomic_DNA"/>
</dbReference>
<accession>A0A1M7N747</accession>
<dbReference type="STRING" id="134849.SAMN05443668_102450"/>
<name>A0A1M7N747_9ACTN</name>
<reference evidence="3 4" key="1">
    <citation type="submission" date="2016-11" db="EMBL/GenBank/DDBJ databases">
        <authorList>
            <person name="Jaros S."/>
            <person name="Januszkiewicz K."/>
            <person name="Wedrychowicz H."/>
        </authorList>
    </citation>
    <scope>NUCLEOTIDE SEQUENCE [LARGE SCALE GENOMIC DNA]</scope>
    <source>
        <strain evidence="3 4">DSM 46144</strain>
    </source>
</reference>
<dbReference type="NCBIfam" id="TIGR00026">
    <property type="entry name" value="hi_GC_TIGR00026"/>
    <property type="match status" value="1"/>
</dbReference>
<comment type="similarity">
    <text evidence="1">Belongs to the F420H(2)-dependent quinone reductase family.</text>
</comment>
<dbReference type="Proteomes" id="UP000184440">
    <property type="component" value="Unassembled WGS sequence"/>
</dbReference>
<dbReference type="InterPro" id="IPR012349">
    <property type="entry name" value="Split_barrel_FMN-bd"/>
</dbReference>
<evidence type="ECO:0000256" key="2">
    <source>
        <dbReference type="ARBA" id="ARBA00049106"/>
    </source>
</evidence>
<dbReference type="GO" id="GO:0070967">
    <property type="term" value="F:coenzyme F420 binding"/>
    <property type="evidence" value="ECO:0007669"/>
    <property type="project" value="TreeGrafter"/>
</dbReference>
<dbReference type="Gene3D" id="2.30.110.10">
    <property type="entry name" value="Electron Transport, Fmn-binding Protein, Chain A"/>
    <property type="match status" value="1"/>
</dbReference>
<gene>
    <name evidence="3" type="ORF">SAMN05443668_102450</name>
</gene>
<sequence>MGDRYGSFGDFMPLTGEYEPSTSDWARKQAETFEASNGAEANELRGVPIILVTSVGAKSGKLRKTPLMRVEHEGQYAVVASKGGAPEHPVWYYNLVKNPHVELQDGAVRKDYEAREATGEERAVWWERSVAVWPDYAEYQKKTDRQIPVFVLTPIDA</sequence>
<dbReference type="GO" id="GO:0016491">
    <property type="term" value="F:oxidoreductase activity"/>
    <property type="evidence" value="ECO:0007669"/>
    <property type="project" value="InterPro"/>
</dbReference>
<dbReference type="Pfam" id="PF04075">
    <property type="entry name" value="F420H2_quin_red"/>
    <property type="match status" value="1"/>
</dbReference>
<evidence type="ECO:0000313" key="4">
    <source>
        <dbReference type="Proteomes" id="UP000184440"/>
    </source>
</evidence>
<dbReference type="GO" id="GO:0005886">
    <property type="term" value="C:plasma membrane"/>
    <property type="evidence" value="ECO:0007669"/>
    <property type="project" value="TreeGrafter"/>
</dbReference>
<comment type="catalytic activity">
    <reaction evidence="2">
        <text>oxidized coenzyme F420-(gamma-L-Glu)(n) + a quinol + H(+) = reduced coenzyme F420-(gamma-L-Glu)(n) + a quinone</text>
        <dbReference type="Rhea" id="RHEA:39663"/>
        <dbReference type="Rhea" id="RHEA-COMP:12939"/>
        <dbReference type="Rhea" id="RHEA-COMP:14378"/>
        <dbReference type="ChEBI" id="CHEBI:15378"/>
        <dbReference type="ChEBI" id="CHEBI:24646"/>
        <dbReference type="ChEBI" id="CHEBI:132124"/>
        <dbReference type="ChEBI" id="CHEBI:133980"/>
        <dbReference type="ChEBI" id="CHEBI:139511"/>
    </reaction>
</comment>